<dbReference type="EMBL" id="LAZR01001299">
    <property type="protein sequence ID" value="KKN47032.1"/>
    <property type="molecule type" value="Genomic_DNA"/>
</dbReference>
<accession>A0A0F9RC45</accession>
<name>A0A0F9RC45_9ZZZZ</name>
<protein>
    <submittedName>
        <fullName evidence="1">Uncharacterized protein</fullName>
    </submittedName>
</protein>
<comment type="caution">
    <text evidence="1">The sequence shown here is derived from an EMBL/GenBank/DDBJ whole genome shotgun (WGS) entry which is preliminary data.</text>
</comment>
<reference evidence="1" key="1">
    <citation type="journal article" date="2015" name="Nature">
        <title>Complex archaea that bridge the gap between prokaryotes and eukaryotes.</title>
        <authorList>
            <person name="Spang A."/>
            <person name="Saw J.H."/>
            <person name="Jorgensen S.L."/>
            <person name="Zaremba-Niedzwiedzka K."/>
            <person name="Martijn J."/>
            <person name="Lind A.E."/>
            <person name="van Eijk R."/>
            <person name="Schleper C."/>
            <person name="Guy L."/>
            <person name="Ettema T.J."/>
        </authorList>
    </citation>
    <scope>NUCLEOTIDE SEQUENCE</scope>
</reference>
<sequence length="58" mass="6990">MKVKMSKEYYEALECLDGYVRTYFLLNQRDAILEDLIKEKFKELDSLFITSDIMMEVE</sequence>
<proteinExistence type="predicted"/>
<evidence type="ECO:0000313" key="1">
    <source>
        <dbReference type="EMBL" id="KKN47032.1"/>
    </source>
</evidence>
<dbReference type="AlphaFoldDB" id="A0A0F9RC45"/>
<gene>
    <name evidence="1" type="ORF">LCGC14_0667240</name>
</gene>
<organism evidence="1">
    <name type="scientific">marine sediment metagenome</name>
    <dbReference type="NCBI Taxonomy" id="412755"/>
    <lineage>
        <taxon>unclassified sequences</taxon>
        <taxon>metagenomes</taxon>
        <taxon>ecological metagenomes</taxon>
    </lineage>
</organism>